<feature type="transmembrane region" description="Helical" evidence="11">
    <location>
        <begin position="86"/>
        <end position="106"/>
    </location>
</feature>
<evidence type="ECO:0000256" key="10">
    <source>
        <dbReference type="SAM" id="MobiDB-lite"/>
    </source>
</evidence>
<evidence type="ECO:0000256" key="8">
    <source>
        <dbReference type="ARBA" id="ARBA00023136"/>
    </source>
</evidence>
<keyword evidence="8 11" id="KW-0472">Membrane</keyword>
<evidence type="ECO:0000313" key="15">
    <source>
        <dbReference type="EMBL" id="KMS99450.1"/>
    </source>
</evidence>
<comment type="subcellular location">
    <subcellularLocation>
        <location evidence="1">Membrane</location>
        <topology evidence="1">Multi-pass membrane protein</topology>
    </subcellularLocation>
</comment>
<feature type="transmembrane region" description="Helical" evidence="11">
    <location>
        <begin position="118"/>
        <end position="142"/>
    </location>
</feature>
<name>A0A0J8E8I5_BETVV</name>
<evidence type="ECO:0000256" key="3">
    <source>
        <dbReference type="ARBA" id="ARBA00022538"/>
    </source>
</evidence>
<dbReference type="GO" id="GO:0015297">
    <property type="term" value="F:antiporter activity"/>
    <property type="evidence" value="ECO:0007669"/>
    <property type="project" value="InterPro"/>
</dbReference>
<keyword evidence="5" id="KW-0630">Potassium</keyword>
<dbReference type="OMA" id="CIHNQEN"/>
<evidence type="ECO:0000256" key="4">
    <source>
        <dbReference type="ARBA" id="ARBA00022692"/>
    </source>
</evidence>
<dbReference type="PROSITE" id="PS00221">
    <property type="entry name" value="MIP"/>
    <property type="match status" value="1"/>
</dbReference>
<keyword evidence="7" id="KW-0406">Ion transport</keyword>
<keyword evidence="3" id="KW-0633">Potassium transport</keyword>
<keyword evidence="6 11" id="KW-1133">Transmembrane helix</keyword>
<proteinExistence type="inferred from homology"/>
<keyword evidence="16" id="KW-1185">Reference proteome</keyword>
<dbReference type="GO" id="GO:0012505">
    <property type="term" value="C:endomembrane system"/>
    <property type="evidence" value="ECO:0007669"/>
    <property type="project" value="TreeGrafter"/>
</dbReference>
<dbReference type="PANTHER" id="PTHR32468">
    <property type="entry name" value="CATION/H + ANTIPORTER"/>
    <property type="match status" value="1"/>
</dbReference>
<keyword evidence="2" id="KW-0813">Transport</keyword>
<accession>A0A0J8E8I5</accession>
<evidence type="ECO:0000256" key="1">
    <source>
        <dbReference type="ARBA" id="ARBA00004141"/>
    </source>
</evidence>
<feature type="transmembrane region" description="Helical" evidence="11">
    <location>
        <begin position="268"/>
        <end position="290"/>
    </location>
</feature>
<keyword evidence="4 11" id="KW-0812">Transmembrane</keyword>
<dbReference type="GO" id="GO:0016020">
    <property type="term" value="C:membrane"/>
    <property type="evidence" value="ECO:0007669"/>
    <property type="project" value="UniProtKB-SubCell"/>
</dbReference>
<evidence type="ECO:0000256" key="11">
    <source>
        <dbReference type="SAM" id="Phobius"/>
    </source>
</evidence>
<dbReference type="EMBL" id="KQ090218">
    <property type="protein sequence ID" value="KMS99450.1"/>
    <property type="molecule type" value="Genomic_DNA"/>
</dbReference>
<feature type="transmembrane region" description="Helical" evidence="11">
    <location>
        <begin position="376"/>
        <end position="396"/>
    </location>
</feature>
<evidence type="ECO:0000259" key="12">
    <source>
        <dbReference type="Pfam" id="PF00999"/>
    </source>
</evidence>
<feature type="transmembrane region" description="Helical" evidence="11">
    <location>
        <begin position="408"/>
        <end position="430"/>
    </location>
</feature>
<dbReference type="InterPro" id="IPR057290">
    <property type="entry name" value="CHX17_C"/>
</dbReference>
<dbReference type="InterPro" id="IPR038770">
    <property type="entry name" value="Na+/solute_symporter_sf"/>
</dbReference>
<evidence type="ECO:0000313" key="16">
    <source>
        <dbReference type="Proteomes" id="UP000035740"/>
    </source>
</evidence>
<feature type="region of interest" description="Disordered" evidence="10">
    <location>
        <begin position="788"/>
        <end position="813"/>
    </location>
</feature>
<feature type="transmembrane region" description="Helical" evidence="11">
    <location>
        <begin position="187"/>
        <end position="210"/>
    </location>
</feature>
<feature type="transmembrane region" description="Helical" evidence="11">
    <location>
        <begin position="216"/>
        <end position="247"/>
    </location>
</feature>
<evidence type="ECO:0000259" key="14">
    <source>
        <dbReference type="Pfam" id="PF23259"/>
    </source>
</evidence>
<evidence type="ECO:0000256" key="2">
    <source>
        <dbReference type="ARBA" id="ARBA00022448"/>
    </source>
</evidence>
<gene>
    <name evidence="15" type="ORF">BVRB_2g044490</name>
</gene>
<feature type="domain" description="Cation/H(+) antiporter central" evidence="13">
    <location>
        <begin position="489"/>
        <end position="609"/>
    </location>
</feature>
<evidence type="ECO:0000259" key="13">
    <source>
        <dbReference type="Pfam" id="PF23256"/>
    </source>
</evidence>
<dbReference type="InterPro" id="IPR057291">
    <property type="entry name" value="CHX17_2nd"/>
</dbReference>
<dbReference type="Pfam" id="PF23256">
    <property type="entry name" value="CHX17_2nd"/>
    <property type="match status" value="1"/>
</dbReference>
<comment type="similarity">
    <text evidence="9">Belongs to the monovalent cation:proton antiporter 2 (CPA2) transporter (TC 2.A.37) family. CHX (TC 2.A.37.4) subfamily.</text>
</comment>
<evidence type="ECO:0000256" key="6">
    <source>
        <dbReference type="ARBA" id="ARBA00022989"/>
    </source>
</evidence>
<dbReference type="OrthoDB" id="2687058at2759"/>
<organism evidence="15 16">
    <name type="scientific">Beta vulgaris subsp. vulgaris</name>
    <name type="common">Beet</name>
    <dbReference type="NCBI Taxonomy" id="3555"/>
    <lineage>
        <taxon>Eukaryota</taxon>
        <taxon>Viridiplantae</taxon>
        <taxon>Streptophyta</taxon>
        <taxon>Embryophyta</taxon>
        <taxon>Tracheophyta</taxon>
        <taxon>Spermatophyta</taxon>
        <taxon>Magnoliopsida</taxon>
        <taxon>eudicotyledons</taxon>
        <taxon>Gunneridae</taxon>
        <taxon>Pentapetalae</taxon>
        <taxon>Caryophyllales</taxon>
        <taxon>Chenopodiaceae</taxon>
        <taxon>Betoideae</taxon>
        <taxon>Beta</taxon>
    </lineage>
</organism>
<feature type="transmembrane region" description="Helical" evidence="11">
    <location>
        <begin position="310"/>
        <end position="332"/>
    </location>
</feature>
<feature type="transmembrane region" description="Helical" evidence="11">
    <location>
        <begin position="154"/>
        <end position="175"/>
    </location>
</feature>
<dbReference type="GO" id="GO:1902600">
    <property type="term" value="P:proton transmembrane transport"/>
    <property type="evidence" value="ECO:0007669"/>
    <property type="project" value="InterPro"/>
</dbReference>
<evidence type="ECO:0000256" key="9">
    <source>
        <dbReference type="ARBA" id="ARBA00038341"/>
    </source>
</evidence>
<feature type="transmembrane region" description="Helical" evidence="11">
    <location>
        <begin position="344"/>
        <end position="364"/>
    </location>
</feature>
<evidence type="ECO:0000256" key="5">
    <source>
        <dbReference type="ARBA" id="ARBA00022958"/>
    </source>
</evidence>
<dbReference type="Gramene" id="KMS99450">
    <property type="protein sequence ID" value="KMS99450"/>
    <property type="gene ID" value="BVRB_2g044490"/>
</dbReference>
<dbReference type="InterPro" id="IPR006153">
    <property type="entry name" value="Cation/H_exchanger_TM"/>
</dbReference>
<dbReference type="InterPro" id="IPR022357">
    <property type="entry name" value="MIP_CS"/>
</dbReference>
<dbReference type="InterPro" id="IPR050794">
    <property type="entry name" value="CPA2_transporter"/>
</dbReference>
<feature type="domain" description="Cation/H+ exchanger transmembrane" evidence="12">
    <location>
        <begin position="41"/>
        <end position="426"/>
    </location>
</feature>
<feature type="domain" description="Cation/H(+) antiporter C-terminal" evidence="14">
    <location>
        <begin position="624"/>
        <end position="764"/>
    </location>
</feature>
<dbReference type="AlphaFoldDB" id="A0A0J8E8I5"/>
<dbReference type="eggNOG" id="KOG1650">
    <property type="taxonomic scope" value="Eukaryota"/>
</dbReference>
<dbReference type="Pfam" id="PF00999">
    <property type="entry name" value="Na_H_Exchanger"/>
    <property type="match status" value="1"/>
</dbReference>
<dbReference type="GO" id="GO:0006885">
    <property type="term" value="P:regulation of pH"/>
    <property type="evidence" value="ECO:0007669"/>
    <property type="project" value="TreeGrafter"/>
</dbReference>
<evidence type="ECO:0000256" key="7">
    <source>
        <dbReference type="ARBA" id="ARBA00023065"/>
    </source>
</evidence>
<dbReference type="Proteomes" id="UP000035740">
    <property type="component" value="Unassembled WGS sequence"/>
</dbReference>
<dbReference type="Pfam" id="PF23259">
    <property type="entry name" value="CHX17_C"/>
    <property type="match status" value="1"/>
</dbReference>
<dbReference type="PANTHER" id="PTHR32468:SF35">
    <property type="entry name" value="CATION_H+ EXCHANGER DOMAIN-CONTAINING PROTEIN"/>
    <property type="match status" value="1"/>
</dbReference>
<protein>
    <submittedName>
        <fullName evidence="15">Uncharacterized protein</fullName>
    </submittedName>
</protein>
<dbReference type="GO" id="GO:0006813">
    <property type="term" value="P:potassium ion transport"/>
    <property type="evidence" value="ECO:0007669"/>
    <property type="project" value="UniProtKB-KW"/>
</dbReference>
<reference evidence="15 16" key="1">
    <citation type="journal article" date="2014" name="Nature">
        <title>The genome of the recently domesticated crop plant sugar beet (Beta vulgaris).</title>
        <authorList>
            <person name="Dohm J.C."/>
            <person name="Minoche A.E."/>
            <person name="Holtgrawe D."/>
            <person name="Capella-Gutierrez S."/>
            <person name="Zakrzewski F."/>
            <person name="Tafer H."/>
            <person name="Rupp O."/>
            <person name="Sorensen T.R."/>
            <person name="Stracke R."/>
            <person name="Reinhardt R."/>
            <person name="Goesmann A."/>
            <person name="Kraft T."/>
            <person name="Schulz B."/>
            <person name="Stadler P.F."/>
            <person name="Schmidt T."/>
            <person name="Gabaldon T."/>
            <person name="Lehrach H."/>
            <person name="Weisshaar B."/>
            <person name="Himmelbauer H."/>
        </authorList>
    </citation>
    <scope>NUCLEOTIDE SEQUENCE [LARGE SCALE GENOMIC DNA]</scope>
    <source>
        <tissue evidence="15">Taproot</tissue>
    </source>
</reference>
<sequence length="813" mass="89008">MFCHDPSMINSNGIWHGKNPLLSSVPLLLTQLTLISLASKTAEICLRPLGQSSIVSQILGGVILGPSVLGQAPKVAVILFPQRGNVIIETLATFGIILFLFSIGVKMDVSLMFKPEKIAISIGISLFIFTLIIPMIITIAIMNQVDIESELRKSLPLLVGSQSLVAFPAIACLLAELKIFNTEVGRLAVSTSMFYDLLALSTCAFGFAYLETREEGFFISIAAILSILGFIAGVVVVVRFFLLRLLVSPVTETSTISPGRHHVNELHLIIILVVLFISTLLSEIVGQHYYLGPMVLGLAIPDSSPLGAAVVSKLDTFVSGLLYPTFLAISGLKTDIFSVSLQQSWQTAIIVTAGVLVKFAAVMIPAMQGNIPFQEAFVLALVMNVRGVNELIIYNLVLEDKKISGQDFTLLVVSSILVTAIMTPFVKLLYDPSRAFAPMRKMTIQHHKKDGELKMVVCIHQHDNVPTLVNVLEASGASEESPISVIVVILVEVVGKSAPMLLAYRPQRTLEPSNSCNNHISNAFQQYERQNVGKASVQVYKNMSHFDAMHDDVRRIAAEKRANLVILPFHKQWAIDGTVGAINRSIQEMNLKLLEWVPCSLGILIDRGPSNGSLSILHSKSAYRVAVLFIGGADDVESLAYGARMVRHERVVVTVIRFILVGRDNSRERKHESEIIDDYRKSNSGNERLIYREELVKDGVGLAESIRNMDNIYDLILVGRTHQHSPLLFGLHQWSECPELGVIGDLLASSDAGTTASVLVVQQQKMTGKTNASIGQLTNSRDMFVQDGLSPDRLSGHHNPSVSISILDRENGR</sequence>
<dbReference type="Gene3D" id="1.20.1530.20">
    <property type="match status" value="1"/>
</dbReference>